<evidence type="ECO:0000256" key="4">
    <source>
        <dbReference type="RuleBase" id="RU003322"/>
    </source>
</evidence>
<keyword evidence="7" id="KW-1185">Reference proteome</keyword>
<dbReference type="Gene3D" id="3.90.640.10">
    <property type="entry name" value="Actin, Chain A, domain 4"/>
    <property type="match status" value="1"/>
</dbReference>
<reference evidence="6" key="1">
    <citation type="submission" date="2022-07" db="EMBL/GenBank/DDBJ databases">
        <title>Fungi with potential for degradation of polypropylene.</title>
        <authorList>
            <person name="Gostincar C."/>
        </authorList>
    </citation>
    <scope>NUCLEOTIDE SEQUENCE</scope>
    <source>
        <strain evidence="6">EXF-13308</strain>
    </source>
</reference>
<protein>
    <submittedName>
        <fullName evidence="6">Uncharacterized protein</fullName>
    </submittedName>
</protein>
<dbReference type="AlphaFoldDB" id="A0AA38RGI8"/>
<name>A0AA38RGI8_9PEZI</name>
<organism evidence="6 7">
    <name type="scientific">Pleurostoma richardsiae</name>
    <dbReference type="NCBI Taxonomy" id="41990"/>
    <lineage>
        <taxon>Eukaryota</taxon>
        <taxon>Fungi</taxon>
        <taxon>Dikarya</taxon>
        <taxon>Ascomycota</taxon>
        <taxon>Pezizomycotina</taxon>
        <taxon>Sordariomycetes</taxon>
        <taxon>Sordariomycetidae</taxon>
        <taxon>Calosphaeriales</taxon>
        <taxon>Pleurostomataceae</taxon>
        <taxon>Pleurostoma</taxon>
    </lineage>
</organism>
<dbReference type="FunFam" id="3.30.420.40:FF:000028">
    <property type="entry name" value="heat shock 70 kDa protein-like"/>
    <property type="match status" value="1"/>
</dbReference>
<proteinExistence type="inferred from homology"/>
<evidence type="ECO:0000256" key="5">
    <source>
        <dbReference type="SAM" id="MobiDB-lite"/>
    </source>
</evidence>
<dbReference type="InterPro" id="IPR018181">
    <property type="entry name" value="Heat_shock_70_CS"/>
</dbReference>
<dbReference type="EMBL" id="JANBVO010000069">
    <property type="protein sequence ID" value="KAJ9131304.1"/>
    <property type="molecule type" value="Genomic_DNA"/>
</dbReference>
<dbReference type="InterPro" id="IPR013126">
    <property type="entry name" value="Hsp_70_fam"/>
</dbReference>
<keyword evidence="3 4" id="KW-0067">ATP-binding</keyword>
<dbReference type="InterPro" id="IPR029047">
    <property type="entry name" value="HSP70_peptide-bd_sf"/>
</dbReference>
<comment type="similarity">
    <text evidence="1 4">Belongs to the heat shock protein 70 family.</text>
</comment>
<evidence type="ECO:0000256" key="1">
    <source>
        <dbReference type="ARBA" id="ARBA00007381"/>
    </source>
</evidence>
<dbReference type="GO" id="GO:0005524">
    <property type="term" value="F:ATP binding"/>
    <property type="evidence" value="ECO:0007669"/>
    <property type="project" value="UniProtKB-KW"/>
</dbReference>
<accession>A0AA38RGI8</accession>
<evidence type="ECO:0000313" key="6">
    <source>
        <dbReference type="EMBL" id="KAJ9131304.1"/>
    </source>
</evidence>
<evidence type="ECO:0000313" key="7">
    <source>
        <dbReference type="Proteomes" id="UP001174694"/>
    </source>
</evidence>
<dbReference type="Gene3D" id="2.60.34.10">
    <property type="entry name" value="Substrate Binding Domain Of DNAk, Chain A, domain 1"/>
    <property type="match status" value="1"/>
</dbReference>
<sequence length="761" mass="83065">MRFWETIMSTTNNAAEEQEGPRRGTDAAVGVGIDLGTTNSCIAVYDRATDRTKVIAYQHRDTLYSTVSHDAGSDTFLVGCYPPDEAPPSTQLLYNAKRFIGRNGRDGTLLPDLREEGCFVGVLSGALYHTDEDDIDDGGDLDSDSGTTNGGNLNLELVEKLRGIRVERMIDVAYSHLQLDQHGRQPGHKDDPKALLLGSDDEERKAIDVGLSHLFRFIINYYPPIAEGPSEKGGDPPALATLSKTVRAIYADRPEIPSIESLIAHCFEIMPVAVVDCQMVHPVEVSAGVLKTMVMALREARPDIDASSAASQPIVTVPAYFVATQRSDTKVAARLAHLAAPRLVNEPSAAALGYAWDEARPDAKQATYIVLDLGAGTFDVSVIEVLPQLETDDKSSPRMIATVIATEGDNRLGGYDFTVVMEKLIVEKLKENGKLEQIEKLRRDGELRAKANTAKENIRGKQSYRLRLADVDLEVADEVFIRAADPLFGKIKAIVRSALSEAFKGKSSIRARHPDLCLLVGGASWTVGYKEAVEAIIEAVIPSNVPVILPSNPRTLVATGAAILSAGRVKINDRLSRSLGIEVETSANGNHADSGVRDGSHPSPPRPTRQRNLMDRILERNSHYETPASVTYRNSEDNQERVRISVYEGEHPVAQDNIFLGQFHIDGVTPAPKGTIPIKVTVTADTSGVVQIAAQELGRGTGSEVLGAEPIGKQLLVRERRNWTDKQIEKMAALVSKRFPEKIKVPVAPADQERPRKKRKR</sequence>
<dbReference type="InterPro" id="IPR043129">
    <property type="entry name" value="ATPase_NBD"/>
</dbReference>
<keyword evidence="2 4" id="KW-0547">Nucleotide-binding</keyword>
<dbReference type="SUPFAM" id="SSF53067">
    <property type="entry name" value="Actin-like ATPase domain"/>
    <property type="match status" value="3"/>
</dbReference>
<dbReference type="GO" id="GO:0140662">
    <property type="term" value="F:ATP-dependent protein folding chaperone"/>
    <property type="evidence" value="ECO:0007669"/>
    <property type="project" value="InterPro"/>
</dbReference>
<dbReference type="SUPFAM" id="SSF100920">
    <property type="entry name" value="Heat shock protein 70kD (HSP70), peptide-binding domain"/>
    <property type="match status" value="1"/>
</dbReference>
<dbReference type="PROSITE" id="PS00297">
    <property type="entry name" value="HSP70_1"/>
    <property type="match status" value="1"/>
</dbReference>
<dbReference type="Pfam" id="PF00012">
    <property type="entry name" value="HSP70"/>
    <property type="match status" value="3"/>
</dbReference>
<feature type="region of interest" description="Disordered" evidence="5">
    <location>
        <begin position="583"/>
        <end position="611"/>
    </location>
</feature>
<dbReference type="PANTHER" id="PTHR19375">
    <property type="entry name" value="HEAT SHOCK PROTEIN 70KDA"/>
    <property type="match status" value="1"/>
</dbReference>
<dbReference type="Gene3D" id="3.30.420.40">
    <property type="match status" value="3"/>
</dbReference>
<evidence type="ECO:0000256" key="2">
    <source>
        <dbReference type="ARBA" id="ARBA00022741"/>
    </source>
</evidence>
<comment type="caution">
    <text evidence="6">The sequence shown here is derived from an EMBL/GenBank/DDBJ whole genome shotgun (WGS) entry which is preliminary data.</text>
</comment>
<dbReference type="Proteomes" id="UP001174694">
    <property type="component" value="Unassembled WGS sequence"/>
</dbReference>
<evidence type="ECO:0000256" key="3">
    <source>
        <dbReference type="ARBA" id="ARBA00022840"/>
    </source>
</evidence>
<gene>
    <name evidence="6" type="ORF">NKR23_g11780</name>
</gene>